<evidence type="ECO:0000313" key="8">
    <source>
        <dbReference type="EMBL" id="CAD7601565.1"/>
    </source>
</evidence>
<accession>A0A7R9K319</accession>
<dbReference type="PANTHER" id="PTHR47968">
    <property type="entry name" value="CENTROMERE PROTEIN E"/>
    <property type="match status" value="1"/>
</dbReference>
<comment type="subcellular location">
    <subcellularLocation>
        <location evidence="1">Cytoplasm</location>
        <location evidence="1">Cytoskeleton</location>
    </subcellularLocation>
</comment>
<dbReference type="InterPro" id="IPR027417">
    <property type="entry name" value="P-loop_NTPase"/>
</dbReference>
<keyword evidence="2" id="KW-0547">Nucleotide-binding</keyword>
<dbReference type="GO" id="GO:0015630">
    <property type="term" value="C:microtubule cytoskeleton"/>
    <property type="evidence" value="ECO:0007669"/>
    <property type="project" value="UniProtKB-ARBA"/>
</dbReference>
<evidence type="ECO:0000256" key="3">
    <source>
        <dbReference type="ARBA" id="ARBA00022840"/>
    </source>
</evidence>
<keyword evidence="4" id="KW-0963">Cytoplasm</keyword>
<evidence type="ECO:0000256" key="2">
    <source>
        <dbReference type="ARBA" id="ARBA00022741"/>
    </source>
</evidence>
<proteinExistence type="inferred from homology"/>
<dbReference type="EMBL" id="OE842842">
    <property type="protein sequence ID" value="CAD7601565.1"/>
    <property type="molecule type" value="Genomic_DNA"/>
</dbReference>
<dbReference type="InterPro" id="IPR027640">
    <property type="entry name" value="Kinesin-like_fam"/>
</dbReference>
<dbReference type="InterPro" id="IPR036961">
    <property type="entry name" value="Kinesin_motor_dom_sf"/>
</dbReference>
<feature type="domain" description="Kinesin motor" evidence="7">
    <location>
        <begin position="1"/>
        <end position="198"/>
    </location>
</feature>
<evidence type="ECO:0000259" key="7">
    <source>
        <dbReference type="PROSITE" id="PS50067"/>
    </source>
</evidence>
<feature type="region of interest" description="Disordered" evidence="6">
    <location>
        <begin position="265"/>
        <end position="301"/>
    </location>
</feature>
<feature type="compositionally biased region" description="Polar residues" evidence="6">
    <location>
        <begin position="282"/>
        <end position="292"/>
    </location>
</feature>
<dbReference type="SMART" id="SM00129">
    <property type="entry name" value="KISc"/>
    <property type="match status" value="1"/>
</dbReference>
<dbReference type="PRINTS" id="PR00380">
    <property type="entry name" value="KINESINHEAVY"/>
</dbReference>
<dbReference type="AlphaFoldDB" id="A0A7R9K319"/>
<dbReference type="GO" id="GO:0008017">
    <property type="term" value="F:microtubule binding"/>
    <property type="evidence" value="ECO:0007669"/>
    <property type="project" value="InterPro"/>
</dbReference>
<evidence type="ECO:0000256" key="1">
    <source>
        <dbReference type="ARBA" id="ARBA00004245"/>
    </source>
</evidence>
<evidence type="ECO:0000256" key="4">
    <source>
        <dbReference type="ARBA" id="ARBA00023212"/>
    </source>
</evidence>
<protein>
    <recommendedName>
        <fullName evidence="7">Kinesin motor domain-containing protein</fullName>
    </recommendedName>
</protein>
<feature type="region of interest" description="Disordered" evidence="6">
    <location>
        <begin position="733"/>
        <end position="757"/>
    </location>
</feature>
<dbReference type="GO" id="GO:0005524">
    <property type="term" value="F:ATP binding"/>
    <property type="evidence" value="ECO:0007669"/>
    <property type="project" value="UniProtKB-KW"/>
</dbReference>
<dbReference type="PROSITE" id="PS50067">
    <property type="entry name" value="KINESIN_MOTOR_2"/>
    <property type="match status" value="1"/>
</dbReference>
<name>A0A7R9K319_TIMGE</name>
<dbReference type="Gene3D" id="3.40.850.10">
    <property type="entry name" value="Kinesin motor domain"/>
    <property type="match status" value="1"/>
</dbReference>
<keyword evidence="4" id="KW-0206">Cytoskeleton</keyword>
<evidence type="ECO:0000256" key="5">
    <source>
        <dbReference type="PROSITE-ProRule" id="PRU00283"/>
    </source>
</evidence>
<evidence type="ECO:0000256" key="6">
    <source>
        <dbReference type="SAM" id="MobiDB-lite"/>
    </source>
</evidence>
<comment type="similarity">
    <text evidence="5">Belongs to the TRAFAC class myosin-kinesin ATPase superfamily. Kinesin family.</text>
</comment>
<dbReference type="InterPro" id="IPR001752">
    <property type="entry name" value="Kinesin_motor_dom"/>
</dbReference>
<dbReference type="InterPro" id="IPR013320">
    <property type="entry name" value="ConA-like_dom_sf"/>
</dbReference>
<dbReference type="GO" id="GO:0007018">
    <property type="term" value="P:microtubule-based movement"/>
    <property type="evidence" value="ECO:0007669"/>
    <property type="project" value="InterPro"/>
</dbReference>
<keyword evidence="3" id="KW-0067">ATP-binding</keyword>
<dbReference type="PANTHER" id="PTHR47968:SF65">
    <property type="entry name" value="KINESIN MOTOR DOMAIN-CONTAINING PROTEIN"/>
    <property type="match status" value="1"/>
</dbReference>
<dbReference type="SUPFAM" id="SSF49899">
    <property type="entry name" value="Concanavalin A-like lectins/glucanases"/>
    <property type="match status" value="1"/>
</dbReference>
<comment type="caution">
    <text evidence="5">Lacks conserved residue(s) required for the propagation of feature annotation.</text>
</comment>
<feature type="compositionally biased region" description="Basic and acidic residues" evidence="6">
    <location>
        <begin position="745"/>
        <end position="754"/>
    </location>
</feature>
<reference evidence="8" key="1">
    <citation type="submission" date="2020-11" db="EMBL/GenBank/DDBJ databases">
        <authorList>
            <person name="Tran Van P."/>
        </authorList>
    </citation>
    <scope>NUCLEOTIDE SEQUENCE</scope>
</reference>
<dbReference type="SUPFAM" id="SSF52540">
    <property type="entry name" value="P-loop containing nucleoside triphosphate hydrolases"/>
    <property type="match status" value="1"/>
</dbReference>
<organism evidence="8">
    <name type="scientific">Timema genevievae</name>
    <name type="common">Walking stick</name>
    <dbReference type="NCBI Taxonomy" id="629358"/>
    <lineage>
        <taxon>Eukaryota</taxon>
        <taxon>Metazoa</taxon>
        <taxon>Ecdysozoa</taxon>
        <taxon>Arthropoda</taxon>
        <taxon>Hexapoda</taxon>
        <taxon>Insecta</taxon>
        <taxon>Pterygota</taxon>
        <taxon>Neoptera</taxon>
        <taxon>Polyneoptera</taxon>
        <taxon>Phasmatodea</taxon>
        <taxon>Timematodea</taxon>
        <taxon>Timematoidea</taxon>
        <taxon>Timematidae</taxon>
        <taxon>Timema</taxon>
    </lineage>
</organism>
<gene>
    <name evidence="8" type="ORF">TGEB3V08_LOCUS8003</name>
</gene>
<dbReference type="Pfam" id="PF00225">
    <property type="entry name" value="Kinesin"/>
    <property type="match status" value="1"/>
</dbReference>
<sequence>MLGNKDNPGISLLTMMELYSQIERLKEEREFELGVTYLEVYNENVLDLLQPSGPLPLRDDGNFGVTVAGLKIQRITSAEELFSMLAQGNKNRTQHPTDANAESSRSHAVFQTYIQSRLRVSGEKKLVKLTMIDLAGSERGAATGCKGMRFTEGANINRSLLSLGNCINSLADGLKHIPYRDSKLTRLLKDSLGGNCKTPKKNIVKGYINPHYTKVMEELQKENAMLKAKLKAYEDSFGDVPNMLGPAKKLSPQIPVAPETSKLLPVAGPSTSIAQSHVEPPTSESQPLAVSSTPPPQSYAGSLTTGLPLAVLSPRKLAVTSKNKREIKMWKERVVDLYRRKSSIHSNILKYEMKLKTLQNKIQMKDLATRRLAFLSINSVDLAKAQSKMEATLDRFSAQEINIISNLNEFWTKLKCLDVEESILTKEGNNFEDETMCNEFLLNKKLGLKVQDMGMQVDHMKYLIINQHHDSEYQNNIIMNLCDTLKTYYMILKGSGRITLAMDANYEQHVKMLAAQKTISFERNSLEAEEAMAEHSPSYDLKELTFLSSCAWDKEGFRKPPEYSNWSKLKQSQDDLNKTRVLTNSKKCDSDNRSDTTVLLVPACESDELVSSCAKDFPGKEQTTSPLDTTFLFPSPTKKPCPNSNLKSNRLQTRMNPPSTVVRHTAVGQRFSPRLKTYAANKENSNKENRIIIPLKRPAVLQKNPILPVVQGKNMKIVSPRIPLGLSKTANGITNKSVPAQGGRNDLKDKKWGTDSKTNAVEPARSLTGTTPPVHPTEIRTSIFTSSVVELNTTSALANYATEAGYRDIAMKLKIGCNEVDWIDQAQDVVAWFSFDPCLAPHGVAVLQGHTVACEGYEHWGAWDSPLLGVFGRLDISKDQMLGKDNKGWSMYIDSQRSEGGIQPGSTVGVLLDQDKHQLSFYGPMAFQDLYGVFYPAVSLNSLSTQL</sequence>
<dbReference type="GO" id="GO:0003777">
    <property type="term" value="F:microtubule motor activity"/>
    <property type="evidence" value="ECO:0007669"/>
    <property type="project" value="InterPro"/>
</dbReference>